<reference evidence="1" key="1">
    <citation type="submission" date="2018-05" db="EMBL/GenBank/DDBJ databases">
        <authorList>
            <person name="Lanie J.A."/>
            <person name="Ng W.-L."/>
            <person name="Kazmierczak K.M."/>
            <person name="Andrzejewski T.M."/>
            <person name="Davidsen T.M."/>
            <person name="Wayne K.J."/>
            <person name="Tettelin H."/>
            <person name="Glass J.I."/>
            <person name="Rusch D."/>
            <person name="Podicherti R."/>
            <person name="Tsui H.-C.T."/>
            <person name="Winkler M.E."/>
        </authorList>
    </citation>
    <scope>NUCLEOTIDE SEQUENCE</scope>
</reference>
<proteinExistence type="predicted"/>
<evidence type="ECO:0000313" key="1">
    <source>
        <dbReference type="EMBL" id="SVC57879.1"/>
    </source>
</evidence>
<evidence type="ECO:0008006" key="2">
    <source>
        <dbReference type="Google" id="ProtNLM"/>
    </source>
</evidence>
<gene>
    <name evidence="1" type="ORF">METZ01_LOCUS310733</name>
</gene>
<feature type="non-terminal residue" evidence="1">
    <location>
        <position position="224"/>
    </location>
</feature>
<organism evidence="1">
    <name type="scientific">marine metagenome</name>
    <dbReference type="NCBI Taxonomy" id="408172"/>
    <lineage>
        <taxon>unclassified sequences</taxon>
        <taxon>metagenomes</taxon>
        <taxon>ecological metagenomes</taxon>
    </lineage>
</organism>
<name>A0A382N9N6_9ZZZZ</name>
<dbReference type="AlphaFoldDB" id="A0A382N9N6"/>
<dbReference type="EMBL" id="UINC01098961">
    <property type="protein sequence ID" value="SVC57879.1"/>
    <property type="molecule type" value="Genomic_DNA"/>
</dbReference>
<accession>A0A382N9N6</accession>
<sequence length="224" mass="25115">MSFAYVEETKIFVEGESYLLNTKNITVHNIVDDRILVSVDLSDMEVLDINETDRLANVNLTLKGIIYVSSSESYAELFMKVLNKNECYDNLACDDGDSSTKDTCNLDTNICKNEDIDSCIDNDGYCPLKCSIYSDTDCSSVCNYDQDCDDNNPCTIDECSGDALNNGRCLNQALTDCSGGDECCPYSCDYSNKLFDWRDSDCSQNNNCRLHEDCDDGLLYTNDY</sequence>
<protein>
    <recommendedName>
        <fullName evidence="2">Disintegrin domain-containing protein</fullName>
    </recommendedName>
</protein>